<protein>
    <recommendedName>
        <fullName evidence="3">C2H2-type domain-containing protein</fullName>
    </recommendedName>
</protein>
<evidence type="ECO:0008006" key="3">
    <source>
        <dbReference type="Google" id="ProtNLM"/>
    </source>
</evidence>
<organism evidence="1 2">
    <name type="scientific">Aspergillus cavernicola</name>
    <dbReference type="NCBI Taxonomy" id="176166"/>
    <lineage>
        <taxon>Eukaryota</taxon>
        <taxon>Fungi</taxon>
        <taxon>Dikarya</taxon>
        <taxon>Ascomycota</taxon>
        <taxon>Pezizomycotina</taxon>
        <taxon>Eurotiomycetes</taxon>
        <taxon>Eurotiomycetidae</taxon>
        <taxon>Eurotiales</taxon>
        <taxon>Aspergillaceae</taxon>
        <taxon>Aspergillus</taxon>
        <taxon>Aspergillus subgen. Nidulantes</taxon>
    </lineage>
</organism>
<accession>A0ABR4IWB8</accession>
<sequence length="104" mass="11743">MEWGLFVRESMAGSECSAVDSCDVEIEVPSPTSGLSSTSWSTTGRYCSVNTGLVEDKLAFHFDGEFGCCHRFHRKIYGQCHRFHRGPRLYTCQPCSLYIPPTKR</sequence>
<evidence type="ECO:0000313" key="2">
    <source>
        <dbReference type="Proteomes" id="UP001610335"/>
    </source>
</evidence>
<proteinExistence type="predicted"/>
<dbReference type="EMBL" id="JBFXLS010000007">
    <property type="protein sequence ID" value="KAL2832054.1"/>
    <property type="molecule type" value="Genomic_DNA"/>
</dbReference>
<gene>
    <name evidence="1" type="ORF">BDW59DRAFT_114832</name>
</gene>
<keyword evidence="2" id="KW-1185">Reference proteome</keyword>
<reference evidence="1 2" key="1">
    <citation type="submission" date="2024-07" db="EMBL/GenBank/DDBJ databases">
        <title>Section-level genome sequencing and comparative genomics of Aspergillus sections Usti and Cavernicolus.</title>
        <authorList>
            <consortium name="Lawrence Berkeley National Laboratory"/>
            <person name="Nybo J.L."/>
            <person name="Vesth T.C."/>
            <person name="Theobald S."/>
            <person name="Frisvad J.C."/>
            <person name="Larsen T.O."/>
            <person name="Kjaerboelling I."/>
            <person name="Rothschild-Mancinelli K."/>
            <person name="Lyhne E.K."/>
            <person name="Kogle M.E."/>
            <person name="Barry K."/>
            <person name="Clum A."/>
            <person name="Na H."/>
            <person name="Ledsgaard L."/>
            <person name="Lin J."/>
            <person name="Lipzen A."/>
            <person name="Kuo A."/>
            <person name="Riley R."/>
            <person name="Mondo S."/>
            <person name="LaButti K."/>
            <person name="Haridas S."/>
            <person name="Pangalinan J."/>
            <person name="Salamov A.A."/>
            <person name="Simmons B.A."/>
            <person name="Magnuson J.K."/>
            <person name="Chen J."/>
            <person name="Drula E."/>
            <person name="Henrissat B."/>
            <person name="Wiebenga A."/>
            <person name="Lubbers R.J."/>
            <person name="Gomes A.C."/>
            <person name="Makela M.R."/>
            <person name="Stajich J."/>
            <person name="Grigoriev I.V."/>
            <person name="Mortensen U.H."/>
            <person name="De vries R.P."/>
            <person name="Baker S.E."/>
            <person name="Andersen M.R."/>
        </authorList>
    </citation>
    <scope>NUCLEOTIDE SEQUENCE [LARGE SCALE GENOMIC DNA]</scope>
    <source>
        <strain evidence="1 2">CBS 600.67</strain>
    </source>
</reference>
<name>A0ABR4IWB8_9EURO</name>
<comment type="caution">
    <text evidence="1">The sequence shown here is derived from an EMBL/GenBank/DDBJ whole genome shotgun (WGS) entry which is preliminary data.</text>
</comment>
<dbReference type="Proteomes" id="UP001610335">
    <property type="component" value="Unassembled WGS sequence"/>
</dbReference>
<evidence type="ECO:0000313" key="1">
    <source>
        <dbReference type="EMBL" id="KAL2832054.1"/>
    </source>
</evidence>